<keyword evidence="8" id="KW-0535">Nitrogen fixation</keyword>
<evidence type="ECO:0000256" key="1">
    <source>
        <dbReference type="ARBA" id="ARBA00003554"/>
    </source>
</evidence>
<dbReference type="PROSITE" id="PS00696">
    <property type="entry name" value="ETF_ALPHA"/>
    <property type="match status" value="1"/>
</dbReference>
<comment type="function">
    <text evidence="1">May play a role in a redox process involved in nitrogen fixation.</text>
</comment>
<organism evidence="14 15">
    <name type="scientific">Candidatus Liberibacter europaeus</name>
    <dbReference type="NCBI Taxonomy" id="744859"/>
    <lineage>
        <taxon>Bacteria</taxon>
        <taxon>Pseudomonadati</taxon>
        <taxon>Pseudomonadota</taxon>
        <taxon>Alphaproteobacteria</taxon>
        <taxon>Hyphomicrobiales</taxon>
        <taxon>Rhizobiaceae</taxon>
        <taxon>Liberibacter</taxon>
    </lineage>
</organism>
<keyword evidence="4" id="KW-0813">Transport</keyword>
<protein>
    <recommendedName>
        <fullName evidence="10">Electron transfer flavoprotein subunit alpha</fullName>
    </recommendedName>
    <alternativeName>
        <fullName evidence="11">Electron transfer flavoprotein large subunit</fullName>
    </alternativeName>
</protein>
<dbReference type="SUPFAM" id="SSF52402">
    <property type="entry name" value="Adenine nucleotide alpha hydrolases-like"/>
    <property type="match status" value="1"/>
</dbReference>
<dbReference type="Pfam" id="PF00766">
    <property type="entry name" value="ETF_alpha"/>
    <property type="match status" value="1"/>
</dbReference>
<feature type="binding site" evidence="12">
    <location>
        <begin position="305"/>
        <end position="306"/>
    </location>
    <ligand>
        <name>FAD</name>
        <dbReference type="ChEBI" id="CHEBI:57692"/>
    </ligand>
</feature>
<dbReference type="PIRSF" id="PIRSF000089">
    <property type="entry name" value="Electra_flavoP_a"/>
    <property type="match status" value="1"/>
</dbReference>
<dbReference type="InterPro" id="IPR033947">
    <property type="entry name" value="ETF_alpha_N"/>
</dbReference>
<dbReference type="GO" id="GO:0050660">
    <property type="term" value="F:flavin adenine dinucleotide binding"/>
    <property type="evidence" value="ECO:0007669"/>
    <property type="project" value="InterPro"/>
</dbReference>
<dbReference type="PANTHER" id="PTHR43153:SF1">
    <property type="entry name" value="ELECTRON TRANSFER FLAVOPROTEIN SUBUNIT ALPHA, MITOCHONDRIAL"/>
    <property type="match status" value="1"/>
</dbReference>
<evidence type="ECO:0000313" key="14">
    <source>
        <dbReference type="EMBL" id="PTL86541.1"/>
    </source>
</evidence>
<evidence type="ECO:0000256" key="9">
    <source>
        <dbReference type="ARBA" id="ARBA00025649"/>
    </source>
</evidence>
<evidence type="ECO:0000256" key="12">
    <source>
        <dbReference type="PIRSR" id="PIRSR000089-1"/>
    </source>
</evidence>
<evidence type="ECO:0000256" key="2">
    <source>
        <dbReference type="ARBA" id="ARBA00005817"/>
    </source>
</evidence>
<dbReference type="FunFam" id="3.40.50.1220:FF:000001">
    <property type="entry name" value="Electron transfer flavoprotein, alpha subunit"/>
    <property type="match status" value="1"/>
</dbReference>
<dbReference type="Proteomes" id="UP000240811">
    <property type="component" value="Unassembled WGS sequence"/>
</dbReference>
<dbReference type="InterPro" id="IPR029035">
    <property type="entry name" value="DHS-like_NAD/FAD-binding_dom"/>
</dbReference>
<dbReference type="InterPro" id="IPR001308">
    <property type="entry name" value="ETF_a/FixB"/>
</dbReference>
<dbReference type="InterPro" id="IPR014729">
    <property type="entry name" value="Rossmann-like_a/b/a_fold"/>
</dbReference>
<reference evidence="15" key="1">
    <citation type="submission" date="2018-02" db="EMBL/GenBank/DDBJ databases">
        <title>Genome sequence of Candidatus Liberibacter europaeus.</title>
        <authorList>
            <person name="Frampton R.A."/>
            <person name="Thompson S.M."/>
            <person name="David C."/>
            <person name="Addison S.M."/>
            <person name="Smith G.R."/>
        </authorList>
    </citation>
    <scope>NUCLEOTIDE SEQUENCE [LARGE SCALE GENOMIC DNA]</scope>
</reference>
<keyword evidence="7" id="KW-0249">Electron transport</keyword>
<evidence type="ECO:0000256" key="7">
    <source>
        <dbReference type="ARBA" id="ARBA00022982"/>
    </source>
</evidence>
<feature type="binding site" evidence="12">
    <location>
        <position position="287"/>
    </location>
    <ligand>
        <name>FAD</name>
        <dbReference type="ChEBI" id="CHEBI:57692"/>
    </ligand>
</feature>
<evidence type="ECO:0000256" key="3">
    <source>
        <dbReference type="ARBA" id="ARBA00011874"/>
    </source>
</evidence>
<comment type="caution">
    <text evidence="14">The sequence shown here is derived from an EMBL/GenBank/DDBJ whole genome shotgun (WGS) entry which is preliminary data.</text>
</comment>
<dbReference type="GO" id="GO:0033539">
    <property type="term" value="P:fatty acid beta-oxidation using acyl-CoA dehydrogenase"/>
    <property type="evidence" value="ECO:0007669"/>
    <property type="project" value="TreeGrafter"/>
</dbReference>
<dbReference type="CDD" id="cd01715">
    <property type="entry name" value="ETF_alpha"/>
    <property type="match status" value="1"/>
</dbReference>
<dbReference type="GO" id="GO:0009055">
    <property type="term" value="F:electron transfer activity"/>
    <property type="evidence" value="ECO:0007669"/>
    <property type="project" value="InterPro"/>
</dbReference>
<proteinExistence type="inferred from homology"/>
<dbReference type="PANTHER" id="PTHR43153">
    <property type="entry name" value="ELECTRON TRANSFER FLAVOPROTEIN ALPHA"/>
    <property type="match status" value="1"/>
</dbReference>
<feature type="binding site" evidence="12">
    <location>
        <begin position="266"/>
        <end position="273"/>
    </location>
    <ligand>
        <name>FAD</name>
        <dbReference type="ChEBI" id="CHEBI:57692"/>
    </ligand>
</feature>
<feature type="binding site" evidence="12">
    <location>
        <begin position="235"/>
        <end position="236"/>
    </location>
    <ligand>
        <name>FAD</name>
        <dbReference type="ChEBI" id="CHEBI:57692"/>
    </ligand>
</feature>
<evidence type="ECO:0000256" key="10">
    <source>
        <dbReference type="ARBA" id="ARBA00068674"/>
    </source>
</evidence>
<evidence type="ECO:0000256" key="5">
    <source>
        <dbReference type="ARBA" id="ARBA00022630"/>
    </source>
</evidence>
<dbReference type="InterPro" id="IPR014730">
    <property type="entry name" value="ETF_a/b_N"/>
</dbReference>
<comment type="function">
    <text evidence="9">The electron transfer flavoprotein serves as a specific electron acceptor for other dehydrogenases. It transfers the electrons to the main respiratory chain via ETF-ubiquinone oxidoreductase (ETF dehydrogenase).</text>
</comment>
<evidence type="ECO:0000256" key="8">
    <source>
        <dbReference type="ARBA" id="ARBA00023231"/>
    </source>
</evidence>
<keyword evidence="5" id="KW-0285">Flavoprotein</keyword>
<sequence>MAYCNMPILLLADYNQNNLSEHTSRIVTAAKQIGHDIHILVMGDDIEDIAQQASKIDGITKVIVAQNKIFSHQLSEPVSDFIVSIAKDYGTIMADANATGKDILPRVAAILDSMQVSEIIEIISPNIFKRPTHSGNIIQTVETTDKCRIITVRSVAFPLSLQREIPAHVEKLSSKHIEKNIPTRFIKEEKTAEGQIDLASARIVIAGGKSLGSKENFQSIIIPLAKKLGAAVGATRDAVYAGFAPNDWQIGQTGIVVSPELYIAAGISGAIQHISGMKESKIIVAINKDENAPIFKISDYFIVGDIFEILPEIERYL</sequence>
<evidence type="ECO:0000256" key="6">
    <source>
        <dbReference type="ARBA" id="ARBA00022827"/>
    </source>
</evidence>
<dbReference type="Pfam" id="PF01012">
    <property type="entry name" value="ETF"/>
    <property type="match status" value="1"/>
</dbReference>
<dbReference type="EMBL" id="PSQJ01000002">
    <property type="protein sequence ID" value="PTL86541.1"/>
    <property type="molecule type" value="Genomic_DNA"/>
</dbReference>
<evidence type="ECO:0000256" key="11">
    <source>
        <dbReference type="ARBA" id="ARBA00079299"/>
    </source>
</evidence>
<accession>A0A2T4VXP8</accession>
<dbReference type="Gene3D" id="3.40.50.620">
    <property type="entry name" value="HUPs"/>
    <property type="match status" value="1"/>
</dbReference>
<dbReference type="SUPFAM" id="SSF52467">
    <property type="entry name" value="DHS-like NAD/FAD-binding domain"/>
    <property type="match status" value="1"/>
</dbReference>
<dbReference type="InterPro" id="IPR018206">
    <property type="entry name" value="ETF_asu_C_CS"/>
</dbReference>
<comment type="similarity">
    <text evidence="2">Belongs to the ETF alpha-subunit/FixB family.</text>
</comment>
<name>A0A2T4VXP8_9HYPH</name>
<dbReference type="Gene3D" id="3.40.50.1220">
    <property type="entry name" value="TPP-binding domain"/>
    <property type="match status" value="1"/>
</dbReference>
<evidence type="ECO:0000256" key="4">
    <source>
        <dbReference type="ARBA" id="ARBA00022448"/>
    </source>
</evidence>
<dbReference type="InterPro" id="IPR014731">
    <property type="entry name" value="ETF_asu_C"/>
</dbReference>
<evidence type="ECO:0000313" key="15">
    <source>
        <dbReference type="Proteomes" id="UP000240811"/>
    </source>
</evidence>
<dbReference type="SMART" id="SM00893">
    <property type="entry name" value="ETF"/>
    <property type="match status" value="1"/>
</dbReference>
<dbReference type="AlphaFoldDB" id="A0A2T4VXP8"/>
<evidence type="ECO:0000259" key="13">
    <source>
        <dbReference type="SMART" id="SM00893"/>
    </source>
</evidence>
<feature type="binding site" evidence="12">
    <location>
        <begin position="249"/>
        <end position="253"/>
    </location>
    <ligand>
        <name>FAD</name>
        <dbReference type="ChEBI" id="CHEBI:57692"/>
    </ligand>
</feature>
<gene>
    <name evidence="14" type="ORF">C4617_01600</name>
</gene>
<comment type="cofactor">
    <cofactor evidence="12">
        <name>FAD</name>
        <dbReference type="ChEBI" id="CHEBI:57692"/>
    </cofactor>
    <text evidence="12">Binds 1 FAD per dimer.</text>
</comment>
<comment type="subunit">
    <text evidence="3">FixA and FixB form a heterodimer.</text>
</comment>
<keyword evidence="6 12" id="KW-0274">FAD</keyword>
<feature type="domain" description="Electron transfer flavoprotein alpha/beta-subunit N-terminal" evidence="13">
    <location>
        <begin position="8"/>
        <end position="189"/>
    </location>
</feature>